<dbReference type="EMBL" id="OOIL02003529">
    <property type="protein sequence ID" value="VFQ88320.1"/>
    <property type="molecule type" value="Genomic_DNA"/>
</dbReference>
<keyword evidence="3" id="KW-1185">Reference proteome</keyword>
<evidence type="ECO:0000313" key="3">
    <source>
        <dbReference type="Proteomes" id="UP000595140"/>
    </source>
</evidence>
<feature type="compositionally biased region" description="Polar residues" evidence="1">
    <location>
        <begin position="15"/>
        <end position="26"/>
    </location>
</feature>
<feature type="region of interest" description="Disordered" evidence="1">
    <location>
        <begin position="1"/>
        <end position="34"/>
    </location>
</feature>
<accession>A0A484MHN3</accession>
<gene>
    <name evidence="2" type="ORF">CCAM_LOCUS30096</name>
</gene>
<dbReference type="AlphaFoldDB" id="A0A484MHN3"/>
<reference evidence="2 3" key="1">
    <citation type="submission" date="2018-04" db="EMBL/GenBank/DDBJ databases">
        <authorList>
            <person name="Vogel A."/>
        </authorList>
    </citation>
    <scope>NUCLEOTIDE SEQUENCE [LARGE SCALE GENOMIC DNA]</scope>
</reference>
<proteinExistence type="predicted"/>
<evidence type="ECO:0000313" key="2">
    <source>
        <dbReference type="EMBL" id="VFQ88320.1"/>
    </source>
</evidence>
<sequence length="34" mass="3709">MSNSKKGSLPMTPGTVLSKNQSPSTLEQKELMMK</sequence>
<name>A0A484MHN3_9ASTE</name>
<organism evidence="2 3">
    <name type="scientific">Cuscuta campestris</name>
    <dbReference type="NCBI Taxonomy" id="132261"/>
    <lineage>
        <taxon>Eukaryota</taxon>
        <taxon>Viridiplantae</taxon>
        <taxon>Streptophyta</taxon>
        <taxon>Embryophyta</taxon>
        <taxon>Tracheophyta</taxon>
        <taxon>Spermatophyta</taxon>
        <taxon>Magnoliopsida</taxon>
        <taxon>eudicotyledons</taxon>
        <taxon>Gunneridae</taxon>
        <taxon>Pentapetalae</taxon>
        <taxon>asterids</taxon>
        <taxon>lamiids</taxon>
        <taxon>Solanales</taxon>
        <taxon>Convolvulaceae</taxon>
        <taxon>Cuscuteae</taxon>
        <taxon>Cuscuta</taxon>
        <taxon>Cuscuta subgen. Grammica</taxon>
        <taxon>Cuscuta sect. Cleistogrammica</taxon>
    </lineage>
</organism>
<evidence type="ECO:0000256" key="1">
    <source>
        <dbReference type="SAM" id="MobiDB-lite"/>
    </source>
</evidence>
<feature type="non-terminal residue" evidence="2">
    <location>
        <position position="34"/>
    </location>
</feature>
<protein>
    <submittedName>
        <fullName evidence="2">Uncharacterized protein</fullName>
    </submittedName>
</protein>
<dbReference type="Proteomes" id="UP000595140">
    <property type="component" value="Unassembled WGS sequence"/>
</dbReference>